<dbReference type="Proteomes" id="UP000275137">
    <property type="component" value="Unassembled WGS sequence"/>
</dbReference>
<evidence type="ECO:0000256" key="15">
    <source>
        <dbReference type="PIRNR" id="PIRNR000167"/>
    </source>
</evidence>
<comment type="subunit">
    <text evidence="4">Monomer.</text>
</comment>
<dbReference type="NCBIfam" id="TIGR00538">
    <property type="entry name" value="hemN"/>
    <property type="match status" value="1"/>
</dbReference>
<evidence type="ECO:0000256" key="7">
    <source>
        <dbReference type="ARBA" id="ARBA00022691"/>
    </source>
</evidence>
<name>A0A3N0V686_9PROT</name>
<dbReference type="GO" id="GO:0046872">
    <property type="term" value="F:metal ion binding"/>
    <property type="evidence" value="ECO:0007669"/>
    <property type="project" value="UniProtKB-KW"/>
</dbReference>
<dbReference type="InterPro" id="IPR058240">
    <property type="entry name" value="rSAM_sf"/>
</dbReference>
<dbReference type="EMBL" id="RJVP01000001">
    <property type="protein sequence ID" value="ROH88101.1"/>
    <property type="molecule type" value="Genomic_DNA"/>
</dbReference>
<feature type="binding site" evidence="16">
    <location>
        <position position="167"/>
    </location>
    <ligand>
        <name>S-adenosyl-L-methionine</name>
        <dbReference type="ChEBI" id="CHEBI:59789"/>
        <label>1</label>
    </ligand>
</feature>
<dbReference type="GO" id="GO:0006782">
    <property type="term" value="P:protoporphyrinogen IX biosynthetic process"/>
    <property type="evidence" value="ECO:0007669"/>
    <property type="project" value="UniProtKB-UniPathway"/>
</dbReference>
<keyword evidence="11 15" id="KW-0411">Iron-sulfur</keyword>
<keyword evidence="7 15" id="KW-0949">S-adenosyl-L-methionine</keyword>
<evidence type="ECO:0000256" key="14">
    <source>
        <dbReference type="ARBA" id="ARBA00048321"/>
    </source>
</evidence>
<evidence type="ECO:0000256" key="17">
    <source>
        <dbReference type="PIRSR" id="PIRSR000167-2"/>
    </source>
</evidence>
<feature type="domain" description="Radical SAM core" evidence="19">
    <location>
        <begin position="63"/>
        <end position="305"/>
    </location>
</feature>
<reference evidence="20 21" key="1">
    <citation type="submission" date="2018-10" db="EMBL/GenBank/DDBJ databases">
        <authorList>
            <person name="Chen W.-M."/>
        </authorList>
    </citation>
    <scope>NUCLEOTIDE SEQUENCE [LARGE SCALE GENOMIC DNA]</scope>
    <source>
        <strain evidence="20 21">H-5</strain>
    </source>
</reference>
<evidence type="ECO:0000259" key="19">
    <source>
        <dbReference type="PROSITE" id="PS51918"/>
    </source>
</evidence>
<evidence type="ECO:0000256" key="8">
    <source>
        <dbReference type="ARBA" id="ARBA00022723"/>
    </source>
</evidence>
<feature type="binding site" evidence="16">
    <location>
        <position position="134"/>
    </location>
    <ligand>
        <name>S-adenosyl-L-methionine</name>
        <dbReference type="ChEBI" id="CHEBI:59789"/>
        <label>1</label>
    </ligand>
</feature>
<keyword evidence="8 15" id="KW-0479">Metal-binding</keyword>
<dbReference type="SUPFAM" id="SSF102114">
    <property type="entry name" value="Radical SAM enzymes"/>
    <property type="match status" value="1"/>
</dbReference>
<keyword evidence="5 15" id="KW-0004">4Fe-4S</keyword>
<evidence type="ECO:0000256" key="18">
    <source>
        <dbReference type="SAM" id="MobiDB-lite"/>
    </source>
</evidence>
<comment type="pathway">
    <text evidence="2 15">Porphyrin-containing compound metabolism; protoporphyrin-IX biosynthesis; protoporphyrinogen-IX from coproporphyrinogen-III (AdoMet route): step 1/1.</text>
</comment>
<evidence type="ECO:0000256" key="9">
    <source>
        <dbReference type="ARBA" id="ARBA00023002"/>
    </source>
</evidence>
<evidence type="ECO:0000256" key="1">
    <source>
        <dbReference type="ARBA" id="ARBA00004496"/>
    </source>
</evidence>
<feature type="binding site" evidence="17">
    <location>
        <position position="78"/>
    </location>
    <ligand>
        <name>[4Fe-4S] cluster</name>
        <dbReference type="ChEBI" id="CHEBI:49883"/>
        <note>4Fe-4S-S-AdoMet</note>
    </ligand>
</feature>
<comment type="cofactor">
    <cofactor evidence="15 17">
        <name>[4Fe-4S] cluster</name>
        <dbReference type="ChEBI" id="CHEBI:49883"/>
    </cofactor>
    <text evidence="15 17">Binds 1 [4Fe-4S] cluster. The cluster is coordinated with 3 cysteines and an exchangeable S-adenosyl-L-methionine.</text>
</comment>
<feature type="binding site" evidence="16">
    <location>
        <position position="265"/>
    </location>
    <ligand>
        <name>S-adenosyl-L-methionine</name>
        <dbReference type="ChEBI" id="CHEBI:59789"/>
        <label>2</label>
    </ligand>
</feature>
<feature type="binding site" evidence="16">
    <location>
        <position position="206"/>
    </location>
    <ligand>
        <name>S-adenosyl-L-methionine</name>
        <dbReference type="ChEBI" id="CHEBI:59789"/>
        <label>2</label>
    </ligand>
</feature>
<evidence type="ECO:0000313" key="20">
    <source>
        <dbReference type="EMBL" id="ROH88101.1"/>
    </source>
</evidence>
<evidence type="ECO:0000313" key="21">
    <source>
        <dbReference type="Proteomes" id="UP000275137"/>
    </source>
</evidence>
<dbReference type="PANTHER" id="PTHR13932:SF6">
    <property type="entry name" value="OXYGEN-INDEPENDENT COPROPORPHYRINOGEN III OXIDASE"/>
    <property type="match status" value="1"/>
</dbReference>
<dbReference type="RefSeq" id="WP_123236095.1">
    <property type="nucleotide sequence ID" value="NZ_RJVP01000001.1"/>
</dbReference>
<evidence type="ECO:0000256" key="16">
    <source>
        <dbReference type="PIRSR" id="PIRSR000167-1"/>
    </source>
</evidence>
<dbReference type="SMART" id="SM00729">
    <property type="entry name" value="Elp3"/>
    <property type="match status" value="1"/>
</dbReference>
<feature type="binding site" evidence="16">
    <location>
        <position position="194"/>
    </location>
    <ligand>
        <name>S-adenosyl-L-methionine</name>
        <dbReference type="ChEBI" id="CHEBI:59789"/>
        <label>2</label>
    </ligand>
</feature>
<evidence type="ECO:0000256" key="12">
    <source>
        <dbReference type="ARBA" id="ARBA00023244"/>
    </source>
</evidence>
<feature type="binding site" evidence="17">
    <location>
        <position position="85"/>
    </location>
    <ligand>
        <name>[4Fe-4S] cluster</name>
        <dbReference type="ChEBI" id="CHEBI:49883"/>
        <note>4Fe-4S-S-AdoMet</note>
    </ligand>
</feature>
<proteinExistence type="inferred from homology"/>
<evidence type="ECO:0000256" key="13">
    <source>
        <dbReference type="ARBA" id="ARBA00024295"/>
    </source>
</evidence>
<dbReference type="PROSITE" id="PS51918">
    <property type="entry name" value="RADICAL_SAM"/>
    <property type="match status" value="1"/>
</dbReference>
<evidence type="ECO:0000256" key="2">
    <source>
        <dbReference type="ARBA" id="ARBA00004785"/>
    </source>
</evidence>
<organism evidence="20 21">
    <name type="scientific">Pseudomethylobacillus aquaticus</name>
    <dbReference type="NCBI Taxonomy" id="2676064"/>
    <lineage>
        <taxon>Bacteria</taxon>
        <taxon>Pseudomonadati</taxon>
        <taxon>Pseudomonadota</taxon>
        <taxon>Betaproteobacteria</taxon>
        <taxon>Nitrosomonadales</taxon>
        <taxon>Methylophilaceae</taxon>
        <taxon>Pseudomethylobacillus</taxon>
    </lineage>
</organism>
<comment type="catalytic activity">
    <reaction evidence="14 15">
        <text>coproporphyrinogen III + 2 S-adenosyl-L-methionine = protoporphyrinogen IX + 2 5'-deoxyadenosine + 2 L-methionine + 2 CO2</text>
        <dbReference type="Rhea" id="RHEA:15425"/>
        <dbReference type="ChEBI" id="CHEBI:16526"/>
        <dbReference type="ChEBI" id="CHEBI:17319"/>
        <dbReference type="ChEBI" id="CHEBI:57307"/>
        <dbReference type="ChEBI" id="CHEBI:57309"/>
        <dbReference type="ChEBI" id="CHEBI:57844"/>
        <dbReference type="ChEBI" id="CHEBI:59789"/>
        <dbReference type="EC" id="1.3.98.3"/>
    </reaction>
</comment>
<feature type="compositionally biased region" description="Polar residues" evidence="18">
    <location>
        <begin position="8"/>
        <end position="19"/>
    </location>
</feature>
<sequence length="479" mass="54391">MLNHQAHAMTSTPSSSRPNVSIPAAMLQRFDISGPRYTSYPTADRFNDGFDQQDYLQALYQRVLPQQPLSIYVHVPFCANLCFYCACNKIITRRHERASEYLRYLIREMALHAVHLHTQPDGRQAAVTQLHLGGGSPTYFNDAELARLMAALRHHFGVMDDAELAIEVDPRTVDSARLVRLRELGFNRLSIGVQDFDAEVQVEVNRRQSTQQVFELVAQARQLGFHGINVDLIYGLPRQTPASFMQTLKTLLQLRPDRIALYAYAHLPERFKPQQQIDSASLPAGPDKLQMLAMAIERLQVAGYDYIGMDHFALPDDALAVARRQGRLYRNFQGYTTRQEGDLIALGVSSIAKVGATYSQNEKTLTRYYEALERGHLPIARGLQLTRDDLLRRAVIMAIMCQGRVEFESIEAAHLIEFNTYFAVELAALSELVNEGIIELDTRSLQVTALGWYFVRGIAMHFDHYLRGTRTQARYSRIV</sequence>
<dbReference type="CDD" id="cd01335">
    <property type="entry name" value="Radical_SAM"/>
    <property type="match status" value="1"/>
</dbReference>
<dbReference type="Pfam" id="PF04055">
    <property type="entry name" value="Radical_SAM"/>
    <property type="match status" value="1"/>
</dbReference>
<feature type="binding site" evidence="16">
    <location>
        <position position="351"/>
    </location>
    <ligand>
        <name>S-adenosyl-L-methionine</name>
        <dbReference type="ChEBI" id="CHEBI:59789"/>
        <label>1</label>
    </ligand>
</feature>
<feature type="binding site" evidence="16">
    <location>
        <begin position="84"/>
        <end position="86"/>
    </location>
    <ligand>
        <name>S-adenosyl-L-methionine</name>
        <dbReference type="ChEBI" id="CHEBI:59789"/>
        <label>2</label>
    </ligand>
</feature>
<evidence type="ECO:0000256" key="6">
    <source>
        <dbReference type="ARBA" id="ARBA00022490"/>
    </source>
</evidence>
<dbReference type="Gene3D" id="1.10.10.920">
    <property type="match status" value="1"/>
</dbReference>
<dbReference type="GO" id="GO:0051989">
    <property type="term" value="F:coproporphyrinogen dehydrogenase activity"/>
    <property type="evidence" value="ECO:0007669"/>
    <property type="project" value="UniProtKB-EC"/>
</dbReference>
<dbReference type="SFLD" id="SFLDF00277">
    <property type="entry name" value="oxygen-independent_coproporphy"/>
    <property type="match status" value="1"/>
</dbReference>
<dbReference type="InterPro" id="IPR004558">
    <property type="entry name" value="Coprogen_oxidase_HemN"/>
</dbReference>
<dbReference type="Pfam" id="PF06969">
    <property type="entry name" value="HemN_C"/>
    <property type="match status" value="1"/>
</dbReference>
<dbReference type="PANTHER" id="PTHR13932">
    <property type="entry name" value="COPROPORPHYRINIGEN III OXIDASE"/>
    <property type="match status" value="1"/>
</dbReference>
<dbReference type="GO" id="GO:0051539">
    <property type="term" value="F:4 iron, 4 sulfur cluster binding"/>
    <property type="evidence" value="ECO:0007669"/>
    <property type="project" value="UniProtKB-KW"/>
</dbReference>
<dbReference type="PIRSF" id="PIRSF000167">
    <property type="entry name" value="HemN"/>
    <property type="match status" value="1"/>
</dbReference>
<feature type="binding site" evidence="16">
    <location>
        <position position="72"/>
    </location>
    <ligand>
        <name>S-adenosyl-L-methionine</name>
        <dbReference type="ChEBI" id="CHEBI:59789"/>
        <label>1</label>
    </ligand>
</feature>
<dbReference type="InterPro" id="IPR006638">
    <property type="entry name" value="Elp3/MiaA/NifB-like_rSAM"/>
</dbReference>
<gene>
    <name evidence="20" type="primary">hemN</name>
    <name evidence="20" type="ORF">ED236_01065</name>
</gene>
<dbReference type="InterPro" id="IPR034505">
    <property type="entry name" value="Coproporphyrinogen-III_oxidase"/>
</dbReference>
<feature type="binding site" evidence="17">
    <location>
        <position position="82"/>
    </location>
    <ligand>
        <name>[4Fe-4S] cluster</name>
        <dbReference type="ChEBI" id="CHEBI:49883"/>
        <note>4Fe-4S-S-AdoMet</note>
    </ligand>
</feature>
<feature type="region of interest" description="Disordered" evidence="18">
    <location>
        <begin position="1"/>
        <end position="20"/>
    </location>
</feature>
<accession>A0A3N0V686</accession>
<evidence type="ECO:0000256" key="5">
    <source>
        <dbReference type="ARBA" id="ARBA00022485"/>
    </source>
</evidence>
<evidence type="ECO:0000256" key="3">
    <source>
        <dbReference type="ARBA" id="ARBA00005493"/>
    </source>
</evidence>
<dbReference type="AlphaFoldDB" id="A0A3N0V686"/>
<dbReference type="InterPro" id="IPR023404">
    <property type="entry name" value="rSAM_horseshoe"/>
</dbReference>
<dbReference type="InterPro" id="IPR007197">
    <property type="entry name" value="rSAM"/>
</dbReference>
<dbReference type="GO" id="GO:0004109">
    <property type="term" value="F:coproporphyrinogen oxidase activity"/>
    <property type="evidence" value="ECO:0007669"/>
    <property type="project" value="InterPro"/>
</dbReference>
<dbReference type="Gene3D" id="3.80.30.20">
    <property type="entry name" value="tm_1862 like domain"/>
    <property type="match status" value="1"/>
</dbReference>
<protein>
    <recommendedName>
        <fullName evidence="15">Coproporphyrinogen-III oxidase</fullName>
        <ecNumber evidence="15">1.3.98.3</ecNumber>
    </recommendedName>
</protein>
<comment type="caution">
    <text evidence="20">The sequence shown here is derived from an EMBL/GenBank/DDBJ whole genome shotgun (WGS) entry which is preliminary data.</text>
</comment>
<keyword evidence="6 15" id="KW-0963">Cytoplasm</keyword>
<keyword evidence="10 15" id="KW-0408">Iron</keyword>
<feature type="binding site" evidence="16">
    <location>
        <position position="231"/>
    </location>
    <ligand>
        <name>S-adenosyl-L-methionine</name>
        <dbReference type="ChEBI" id="CHEBI:59789"/>
        <label>2</label>
    </ligand>
</feature>
<dbReference type="EC" id="1.3.98.3" evidence="15"/>
<dbReference type="SFLD" id="SFLDS00029">
    <property type="entry name" value="Radical_SAM"/>
    <property type="match status" value="1"/>
</dbReference>
<keyword evidence="9 15" id="KW-0560">Oxidoreductase</keyword>
<comment type="similarity">
    <text evidence="3 15">Belongs to the anaerobic coproporphyrinogen-III oxidase family.</text>
</comment>
<comment type="function">
    <text evidence="13">Involved in the heme biosynthesis. Catalyzes the anaerobic oxidative decarboxylation of propionate groups of rings A and B of coproporphyrinogen III to yield the vinyl groups in protoporphyrinogen IX.</text>
</comment>
<dbReference type="InterPro" id="IPR010723">
    <property type="entry name" value="HemN_C"/>
</dbReference>
<comment type="subcellular location">
    <subcellularLocation>
        <location evidence="1 15">Cytoplasm</location>
    </subcellularLocation>
</comment>
<evidence type="ECO:0000256" key="11">
    <source>
        <dbReference type="ARBA" id="ARBA00023014"/>
    </source>
</evidence>
<evidence type="ECO:0000256" key="4">
    <source>
        <dbReference type="ARBA" id="ARBA00011245"/>
    </source>
</evidence>
<evidence type="ECO:0000256" key="10">
    <source>
        <dbReference type="ARBA" id="ARBA00023004"/>
    </source>
</evidence>
<dbReference type="GO" id="GO:0005737">
    <property type="term" value="C:cytoplasm"/>
    <property type="evidence" value="ECO:0007669"/>
    <property type="project" value="UniProtKB-SubCell"/>
</dbReference>
<dbReference type="UniPathway" id="UPA00251">
    <property type="reaction ID" value="UER00323"/>
</dbReference>
<keyword evidence="21" id="KW-1185">Reference proteome</keyword>
<dbReference type="SFLD" id="SFLDG01082">
    <property type="entry name" value="B12-binding_domain_containing"/>
    <property type="match status" value="1"/>
</dbReference>
<keyword evidence="12 15" id="KW-0627">Porphyrin biosynthesis</keyword>
<dbReference type="SFLD" id="SFLDG01065">
    <property type="entry name" value="anaerobic_coproporphyrinogen-I"/>
    <property type="match status" value="1"/>
</dbReference>